<dbReference type="PANTHER" id="PTHR48258">
    <property type="entry name" value="DUF4218 DOMAIN-CONTAINING PROTEIN-RELATED"/>
    <property type="match status" value="1"/>
</dbReference>
<protein>
    <recommendedName>
        <fullName evidence="1">DUF4218 domain-containing protein</fullName>
    </recommendedName>
</protein>
<proteinExistence type="predicted"/>
<dbReference type="AlphaFoldDB" id="A0AAN8YGM6"/>
<evidence type="ECO:0000259" key="1">
    <source>
        <dbReference type="Pfam" id="PF13960"/>
    </source>
</evidence>
<accession>A0AAN8YGM6</accession>
<evidence type="ECO:0000313" key="2">
    <source>
        <dbReference type="EMBL" id="KAK6792040.1"/>
    </source>
</evidence>
<gene>
    <name evidence="2" type="ORF">RDI58_011121</name>
</gene>
<keyword evidence="3" id="KW-1185">Reference proteome</keyword>
<dbReference type="Pfam" id="PF13960">
    <property type="entry name" value="DUF4218"/>
    <property type="match status" value="1"/>
</dbReference>
<sequence length="303" mass="34805">MHIEKNIVDSILGTFFDIPGKTKDHAKARYDLKEMGIRKNLYPKNTGDNKRTKFAKACFSMTNGEKSVFCGVLKTVKLPDGSASNISRCVQLDERKLSGYKTHDAHFMLHYLLPIPIKSILPDYVAIPLIRLCSFFQRLCQKVITLEELDCLEVEIRETINQLERIFPSSFFDIMIHLPIHLVNEVRLGGPVQNRWMYSNEREMGTFKSYIRNRRYPEGCIAEARVGIDFMNLFSRYLHSAVQTRFNKKARNNDECDPSDAEIMSLFPKKGCPLGAKKIDPFILDKKSLSKAHAYLLGNCDEI</sequence>
<dbReference type="Proteomes" id="UP001371456">
    <property type="component" value="Unassembled WGS sequence"/>
</dbReference>
<organism evidence="2 3">
    <name type="scientific">Solanum bulbocastanum</name>
    <name type="common">Wild potato</name>
    <dbReference type="NCBI Taxonomy" id="147425"/>
    <lineage>
        <taxon>Eukaryota</taxon>
        <taxon>Viridiplantae</taxon>
        <taxon>Streptophyta</taxon>
        <taxon>Embryophyta</taxon>
        <taxon>Tracheophyta</taxon>
        <taxon>Spermatophyta</taxon>
        <taxon>Magnoliopsida</taxon>
        <taxon>eudicotyledons</taxon>
        <taxon>Gunneridae</taxon>
        <taxon>Pentapetalae</taxon>
        <taxon>asterids</taxon>
        <taxon>lamiids</taxon>
        <taxon>Solanales</taxon>
        <taxon>Solanaceae</taxon>
        <taxon>Solanoideae</taxon>
        <taxon>Solaneae</taxon>
        <taxon>Solanum</taxon>
    </lineage>
</organism>
<dbReference type="EMBL" id="JBANQN010000004">
    <property type="protein sequence ID" value="KAK6792040.1"/>
    <property type="molecule type" value="Genomic_DNA"/>
</dbReference>
<feature type="domain" description="DUF4218" evidence="1">
    <location>
        <begin position="139"/>
        <end position="252"/>
    </location>
</feature>
<evidence type="ECO:0000313" key="3">
    <source>
        <dbReference type="Proteomes" id="UP001371456"/>
    </source>
</evidence>
<comment type="caution">
    <text evidence="2">The sequence shown here is derived from an EMBL/GenBank/DDBJ whole genome shotgun (WGS) entry which is preliminary data.</text>
</comment>
<dbReference type="InterPro" id="IPR025452">
    <property type="entry name" value="DUF4218"/>
</dbReference>
<reference evidence="2 3" key="1">
    <citation type="submission" date="2024-02" db="EMBL/GenBank/DDBJ databases">
        <title>de novo genome assembly of Solanum bulbocastanum strain 11H21.</title>
        <authorList>
            <person name="Hosaka A.J."/>
        </authorList>
    </citation>
    <scope>NUCLEOTIDE SEQUENCE [LARGE SCALE GENOMIC DNA]</scope>
    <source>
        <tissue evidence="2">Young leaves</tissue>
    </source>
</reference>
<dbReference type="PANTHER" id="PTHR48258:SF8">
    <property type="entry name" value="DUF4216 DOMAIN-CONTAINING PROTEIN"/>
    <property type="match status" value="1"/>
</dbReference>
<name>A0AAN8YGM6_SOLBU</name>